<evidence type="ECO:0000313" key="4">
    <source>
        <dbReference type="Proteomes" id="UP000321126"/>
    </source>
</evidence>
<dbReference type="SUPFAM" id="SSF47413">
    <property type="entry name" value="lambda repressor-like DNA-binding domains"/>
    <property type="match status" value="1"/>
</dbReference>
<dbReference type="GO" id="GO:0003677">
    <property type="term" value="F:DNA binding"/>
    <property type="evidence" value="ECO:0007669"/>
    <property type="project" value="InterPro"/>
</dbReference>
<evidence type="ECO:0000256" key="1">
    <source>
        <dbReference type="SAM" id="MobiDB-lite"/>
    </source>
</evidence>
<dbReference type="InterPro" id="IPR010982">
    <property type="entry name" value="Lambda_DNA-bd_dom_sf"/>
</dbReference>
<sequence length="200" mass="22462">MNTIKESEFAFVDDGKESFRERLKKLIGTRSIRGAARQWGLSFSTLNNYLNKGTEPSFSAIRRIAHVEQVSLDWLAFGAEVNLCSKNLIHEEHNDHAPSSDNKLTAAWFMVLESTEPEEALKLIKLIHRKGIERVIEEAPGKGSSQAAQHEFTELERALLQLPTEEQERLMALHEAKKGASEECGVTGPQSLTDKHKRAV</sequence>
<feature type="domain" description="HTH cro/C1-type" evidence="2">
    <location>
        <begin position="40"/>
        <end position="75"/>
    </location>
</feature>
<dbReference type="RefSeq" id="WP_048796694.1">
    <property type="nucleotide sequence ID" value="NZ_JVEJ01000357.1"/>
</dbReference>
<evidence type="ECO:0000313" key="3">
    <source>
        <dbReference type="EMBL" id="TXE27117.1"/>
    </source>
</evidence>
<gene>
    <name evidence="3" type="ORF">FOT62_22625</name>
</gene>
<dbReference type="AlphaFoldDB" id="A0A5C7BUY1"/>
<proteinExistence type="predicted"/>
<accession>A0A5C7BUY1</accession>
<dbReference type="Gene3D" id="1.10.260.40">
    <property type="entry name" value="lambda repressor-like DNA-binding domains"/>
    <property type="match status" value="1"/>
</dbReference>
<dbReference type="EMBL" id="VOUQ01000019">
    <property type="protein sequence ID" value="TXE27117.1"/>
    <property type="molecule type" value="Genomic_DNA"/>
</dbReference>
<organism evidence="3 4">
    <name type="scientific">Serratia marcescens</name>
    <dbReference type="NCBI Taxonomy" id="615"/>
    <lineage>
        <taxon>Bacteria</taxon>
        <taxon>Pseudomonadati</taxon>
        <taxon>Pseudomonadota</taxon>
        <taxon>Gammaproteobacteria</taxon>
        <taxon>Enterobacterales</taxon>
        <taxon>Yersiniaceae</taxon>
        <taxon>Serratia</taxon>
    </lineage>
</organism>
<dbReference type="PROSITE" id="PS50943">
    <property type="entry name" value="HTH_CROC1"/>
    <property type="match status" value="1"/>
</dbReference>
<reference evidence="3 4" key="1">
    <citation type="submission" date="2019-07" db="EMBL/GenBank/DDBJ databases">
        <title>Serratia strains were isolated from fresh produce.</title>
        <authorList>
            <person name="Cho G.-S."/>
            <person name="Stein M."/>
            <person name="Lee W."/>
            <person name="Suh S.H."/>
            <person name="Franz C.M.A.P."/>
        </authorList>
    </citation>
    <scope>NUCLEOTIDE SEQUENCE [LARGE SCALE GENOMIC DNA]</scope>
    <source>
        <strain evidence="3 4">S16</strain>
    </source>
</reference>
<dbReference type="Proteomes" id="UP000321126">
    <property type="component" value="Unassembled WGS sequence"/>
</dbReference>
<feature type="region of interest" description="Disordered" evidence="1">
    <location>
        <begin position="177"/>
        <end position="200"/>
    </location>
</feature>
<evidence type="ECO:0000259" key="2">
    <source>
        <dbReference type="PROSITE" id="PS50943"/>
    </source>
</evidence>
<dbReference type="InterPro" id="IPR001387">
    <property type="entry name" value="Cro/C1-type_HTH"/>
</dbReference>
<protein>
    <submittedName>
        <fullName evidence="3">Helix-turn-helix transcriptional regulator</fullName>
    </submittedName>
</protein>
<comment type="caution">
    <text evidence="3">The sequence shown here is derived from an EMBL/GenBank/DDBJ whole genome shotgun (WGS) entry which is preliminary data.</text>
</comment>
<dbReference type="CDD" id="cd00093">
    <property type="entry name" value="HTH_XRE"/>
    <property type="match status" value="1"/>
</dbReference>
<name>A0A5C7BUY1_SERMA</name>